<organism evidence="3 4">
    <name type="scientific">Aspergillus granulosus</name>
    <dbReference type="NCBI Taxonomy" id="176169"/>
    <lineage>
        <taxon>Eukaryota</taxon>
        <taxon>Fungi</taxon>
        <taxon>Dikarya</taxon>
        <taxon>Ascomycota</taxon>
        <taxon>Pezizomycotina</taxon>
        <taxon>Eurotiomycetes</taxon>
        <taxon>Eurotiomycetidae</taxon>
        <taxon>Eurotiales</taxon>
        <taxon>Aspergillaceae</taxon>
        <taxon>Aspergillus</taxon>
        <taxon>Aspergillus subgen. Nidulantes</taxon>
    </lineage>
</organism>
<dbReference type="EMBL" id="JBFXLT010000060">
    <property type="protein sequence ID" value="KAL2811265.1"/>
    <property type="molecule type" value="Genomic_DNA"/>
</dbReference>
<dbReference type="Pfam" id="PF06276">
    <property type="entry name" value="FhuF"/>
    <property type="match status" value="1"/>
</dbReference>
<reference evidence="3 4" key="1">
    <citation type="submission" date="2024-07" db="EMBL/GenBank/DDBJ databases">
        <title>Section-level genome sequencing and comparative genomics of Aspergillus sections Usti and Cavernicolus.</title>
        <authorList>
            <consortium name="Lawrence Berkeley National Laboratory"/>
            <person name="Nybo J.L."/>
            <person name="Vesth T.C."/>
            <person name="Theobald S."/>
            <person name="Frisvad J.C."/>
            <person name="Larsen T.O."/>
            <person name="Kjaerboelling I."/>
            <person name="Rothschild-Mancinelli K."/>
            <person name="Lyhne E.K."/>
            <person name="Kogle M.E."/>
            <person name="Barry K."/>
            <person name="Clum A."/>
            <person name="Na H."/>
            <person name="Ledsgaard L."/>
            <person name="Lin J."/>
            <person name="Lipzen A."/>
            <person name="Kuo A."/>
            <person name="Riley R."/>
            <person name="Mondo S."/>
            <person name="Labutti K."/>
            <person name="Haridas S."/>
            <person name="Pangalinan J."/>
            <person name="Salamov A.A."/>
            <person name="Simmons B.A."/>
            <person name="Magnuson J.K."/>
            <person name="Chen J."/>
            <person name="Drula E."/>
            <person name="Henrissat B."/>
            <person name="Wiebenga A."/>
            <person name="Lubbers R.J."/>
            <person name="Gomes A.C."/>
            <person name="Makela M.R."/>
            <person name="Stajich J."/>
            <person name="Grigoriev I.V."/>
            <person name="Mortensen U.H."/>
            <person name="De Vries R.P."/>
            <person name="Baker S.E."/>
            <person name="Andersen M.R."/>
        </authorList>
    </citation>
    <scope>NUCLEOTIDE SEQUENCE [LARGE SCALE GENOMIC DNA]</scope>
    <source>
        <strain evidence="3 4">CBS 588.65</strain>
    </source>
</reference>
<feature type="domain" description="Aerobactin siderophore biosynthesis IucA/IucC N-terminal" evidence="1">
    <location>
        <begin position="132"/>
        <end position="331"/>
    </location>
</feature>
<evidence type="ECO:0000313" key="4">
    <source>
        <dbReference type="Proteomes" id="UP001610334"/>
    </source>
</evidence>
<evidence type="ECO:0000259" key="2">
    <source>
        <dbReference type="Pfam" id="PF06276"/>
    </source>
</evidence>
<feature type="domain" description="Aerobactin siderophore biosynthesis IucA/IucC-like C-terminal" evidence="2">
    <location>
        <begin position="352"/>
        <end position="487"/>
    </location>
</feature>
<keyword evidence="4" id="KW-1185">Reference proteome</keyword>
<proteinExistence type="predicted"/>
<dbReference type="PANTHER" id="PTHR34384">
    <property type="entry name" value="L-2,3-DIAMINOPROPANOATE--CITRATE LIGASE"/>
    <property type="match status" value="1"/>
</dbReference>
<name>A0ABR4H739_9EURO</name>
<dbReference type="Proteomes" id="UP001610334">
    <property type="component" value="Unassembled WGS sequence"/>
</dbReference>
<dbReference type="InterPro" id="IPR022770">
    <property type="entry name" value="IucA/IucC-like_C"/>
</dbReference>
<gene>
    <name evidence="3" type="ORF">BJX63DRAFT_399551</name>
</gene>
<accession>A0ABR4H739</accession>
<protein>
    <submittedName>
        <fullName evidence="3">IucC family-domain-containing protein</fullName>
    </submittedName>
</protein>
<comment type="caution">
    <text evidence="3">The sequence shown here is derived from an EMBL/GenBank/DDBJ whole genome shotgun (WGS) entry which is preliminary data.</text>
</comment>
<dbReference type="Gene3D" id="1.10.510.40">
    <property type="match status" value="1"/>
</dbReference>
<dbReference type="Pfam" id="PF04183">
    <property type="entry name" value="IucA_IucC"/>
    <property type="match status" value="1"/>
</dbReference>
<dbReference type="InterPro" id="IPR037455">
    <property type="entry name" value="LucA/IucC-like"/>
</dbReference>
<evidence type="ECO:0000313" key="3">
    <source>
        <dbReference type="EMBL" id="KAL2811265.1"/>
    </source>
</evidence>
<sequence length="519" mass="57923">MLKPVERKRAELASLSRVAASLINERLVTPTFTDTSIVLSHPKTQQTITIHLPKPLQFPQAVHASELSGEVIYFDRSLCDGAELMRIFGKWAELASARVDQICSEFENSVQNLERAYRQKRSLTIDSPAFIWEQAVVEGHGMHPWHKCRYPLVDDFETAVLHFVAVPREGLTVVGDYGAHIAKLAPNGFDSLDSDQIVFPVHEFQLPNVMKVFPNAILLPQTITGRPQSSVRSISLPDSNVDFCIKVPLAVKITSIVRTIRPWAITIGHRLEPILSVIENSAASFGGSLRVIREVAAAASPSEHLGCIIRQSTESIAAETGERIIVCAAVAEHIQDVWPNIICFKAKLDALRDFCVHLFRAVLPSVLLHGFALQAHMQNLLIRLDPTTRKIKGFLVRDLGSFRVHSETFSSSTSLDVDTTWVLTKSDSLEKVYRYILSVIHGDVASMVRALLVGMDGWKVARSELEKVIPADNEMAKRVWLESPDCMSRAHLSMQLYGVSRECTMTSIPNRFYYCGCEE</sequence>
<dbReference type="PANTHER" id="PTHR34384:SF5">
    <property type="entry name" value="L-2,3-DIAMINOPROPANOATE--CITRATE LIGASE"/>
    <property type="match status" value="1"/>
</dbReference>
<evidence type="ECO:0000259" key="1">
    <source>
        <dbReference type="Pfam" id="PF04183"/>
    </source>
</evidence>
<dbReference type="InterPro" id="IPR007310">
    <property type="entry name" value="Aerobactin_biosyn_IucA/IucC_N"/>
</dbReference>